<dbReference type="AlphaFoldDB" id="A0A1Y1UMB1"/>
<gene>
    <name evidence="2" type="ORF">BD324DRAFT_369724</name>
</gene>
<evidence type="ECO:0000256" key="1">
    <source>
        <dbReference type="SAM" id="MobiDB-lite"/>
    </source>
</evidence>
<dbReference type="OrthoDB" id="440781at2759"/>
<dbReference type="Proteomes" id="UP000193218">
    <property type="component" value="Unassembled WGS sequence"/>
</dbReference>
<reference evidence="2 3" key="1">
    <citation type="submission" date="2017-03" db="EMBL/GenBank/DDBJ databases">
        <title>Widespread Adenine N6-methylation of Active Genes in Fungi.</title>
        <authorList>
            <consortium name="DOE Joint Genome Institute"/>
            <person name="Mondo S.J."/>
            <person name="Dannebaum R.O."/>
            <person name="Kuo R.C."/>
            <person name="Louie K.B."/>
            <person name="Bewick A.J."/>
            <person name="Labutti K."/>
            <person name="Haridas S."/>
            <person name="Kuo A."/>
            <person name="Salamov A."/>
            <person name="Ahrendt S.R."/>
            <person name="Lau R."/>
            <person name="Bowen B.P."/>
            <person name="Lipzen A."/>
            <person name="Sullivan W."/>
            <person name="Andreopoulos W.B."/>
            <person name="Clum A."/>
            <person name="Lindquist E."/>
            <person name="Daum C."/>
            <person name="Northen T.R."/>
            <person name="Ramamoorthy G."/>
            <person name="Schmitz R.J."/>
            <person name="Gryganskyi A."/>
            <person name="Culley D."/>
            <person name="Magnuson J."/>
            <person name="James T.Y."/>
            <person name="O'Malley M.A."/>
            <person name="Stajich J.E."/>
            <person name="Spatafora J.W."/>
            <person name="Visel A."/>
            <person name="Grigoriev I.V."/>
        </authorList>
    </citation>
    <scope>NUCLEOTIDE SEQUENCE [LARGE SCALE GENOMIC DNA]</scope>
    <source>
        <strain evidence="2 3">NRRL Y-17943</strain>
    </source>
</reference>
<dbReference type="RefSeq" id="XP_021872538.1">
    <property type="nucleotide sequence ID" value="XM_022012605.1"/>
</dbReference>
<evidence type="ECO:0000313" key="2">
    <source>
        <dbReference type="EMBL" id="ORX38616.1"/>
    </source>
</evidence>
<comment type="caution">
    <text evidence="2">The sequence shown here is derived from an EMBL/GenBank/DDBJ whole genome shotgun (WGS) entry which is preliminary data.</text>
</comment>
<accession>A0A1Y1UMB1</accession>
<feature type="compositionally biased region" description="Low complexity" evidence="1">
    <location>
        <begin position="137"/>
        <end position="153"/>
    </location>
</feature>
<dbReference type="InParanoid" id="A0A1Y1UMB1"/>
<name>A0A1Y1UMB1_9TREE</name>
<dbReference type="STRING" id="4999.A0A1Y1UMB1"/>
<sequence length="170" mass="18435">MIQRTFPSSSPIQPVYEFVRTSLDPSASTKPFVLWQPPRFHYPEHPIPAKKENPHKAHIIAPASYGNIKGGPTQGLQGGTGGKESLSHLGLVPQSVLLIKWTEDKMNASGYKAPLRSDLLEKIVPLPPAQPKEEMSTKPSPASASATGAGNSTGEKKIPKWLQKGLLKKK</sequence>
<protein>
    <submittedName>
        <fullName evidence="2">Uncharacterized protein</fullName>
    </submittedName>
</protein>
<evidence type="ECO:0000313" key="3">
    <source>
        <dbReference type="Proteomes" id="UP000193218"/>
    </source>
</evidence>
<dbReference type="GeneID" id="33554413"/>
<organism evidence="2 3">
    <name type="scientific">Kockovaella imperatae</name>
    <dbReference type="NCBI Taxonomy" id="4999"/>
    <lineage>
        <taxon>Eukaryota</taxon>
        <taxon>Fungi</taxon>
        <taxon>Dikarya</taxon>
        <taxon>Basidiomycota</taxon>
        <taxon>Agaricomycotina</taxon>
        <taxon>Tremellomycetes</taxon>
        <taxon>Tremellales</taxon>
        <taxon>Cuniculitremaceae</taxon>
        <taxon>Kockovaella</taxon>
    </lineage>
</organism>
<keyword evidence="3" id="KW-1185">Reference proteome</keyword>
<feature type="region of interest" description="Disordered" evidence="1">
    <location>
        <begin position="126"/>
        <end position="170"/>
    </location>
</feature>
<dbReference type="EMBL" id="NBSH01000004">
    <property type="protein sequence ID" value="ORX38616.1"/>
    <property type="molecule type" value="Genomic_DNA"/>
</dbReference>
<proteinExistence type="predicted"/>